<feature type="transmembrane region" description="Helical" evidence="5">
    <location>
        <begin position="287"/>
        <end position="310"/>
    </location>
</feature>
<dbReference type="Proteomes" id="UP000775872">
    <property type="component" value="Unassembled WGS sequence"/>
</dbReference>
<dbReference type="Pfam" id="PF04172">
    <property type="entry name" value="LrgB"/>
    <property type="match status" value="1"/>
</dbReference>
<dbReference type="AlphaFoldDB" id="A0A9N9YV56"/>
<name>A0A9N9YV56_9HYPO</name>
<proteinExistence type="predicted"/>
<reference evidence="7" key="1">
    <citation type="submission" date="2021-10" db="EMBL/GenBank/DDBJ databases">
        <authorList>
            <person name="Piombo E."/>
        </authorList>
    </citation>
    <scope>NUCLEOTIDE SEQUENCE</scope>
</reference>
<feature type="transmembrane region" description="Helical" evidence="5">
    <location>
        <begin position="357"/>
        <end position="375"/>
    </location>
</feature>
<comment type="caution">
    <text evidence="7">The sequence shown here is derived from an EMBL/GenBank/DDBJ whole genome shotgun (WGS) entry which is preliminary data.</text>
</comment>
<feature type="transmembrane region" description="Helical" evidence="5">
    <location>
        <begin position="260"/>
        <end position="281"/>
    </location>
</feature>
<feature type="domain" description="Fluoroacetyl-CoA-specific thioesterase-like" evidence="6">
    <location>
        <begin position="35"/>
        <end position="125"/>
    </location>
</feature>
<dbReference type="Gene3D" id="3.10.129.10">
    <property type="entry name" value="Hotdog Thioesterase"/>
    <property type="match status" value="1"/>
</dbReference>
<dbReference type="PANTHER" id="PTHR30249:SF0">
    <property type="entry name" value="PLASTIDAL GLYCOLATE_GLYCERATE TRANSLOCATOR 1, CHLOROPLASTIC"/>
    <property type="match status" value="1"/>
</dbReference>
<protein>
    <recommendedName>
        <fullName evidence="6">Fluoroacetyl-CoA-specific thioesterase-like domain-containing protein</fullName>
    </recommendedName>
</protein>
<evidence type="ECO:0000256" key="1">
    <source>
        <dbReference type="ARBA" id="ARBA00004141"/>
    </source>
</evidence>
<gene>
    <name evidence="7" type="ORF">CSOL1703_00003109</name>
</gene>
<evidence type="ECO:0000259" key="6">
    <source>
        <dbReference type="Pfam" id="PF22636"/>
    </source>
</evidence>
<evidence type="ECO:0000256" key="5">
    <source>
        <dbReference type="SAM" id="Phobius"/>
    </source>
</evidence>
<feature type="transmembrane region" description="Helical" evidence="5">
    <location>
        <begin position="486"/>
        <end position="504"/>
    </location>
</feature>
<feature type="transmembrane region" description="Helical" evidence="5">
    <location>
        <begin position="331"/>
        <end position="351"/>
    </location>
</feature>
<evidence type="ECO:0000256" key="2">
    <source>
        <dbReference type="ARBA" id="ARBA00022692"/>
    </source>
</evidence>
<dbReference type="GO" id="GO:0016020">
    <property type="term" value="C:membrane"/>
    <property type="evidence" value="ECO:0007669"/>
    <property type="project" value="UniProtKB-SubCell"/>
</dbReference>
<accession>A0A9N9YV56</accession>
<keyword evidence="8" id="KW-1185">Reference proteome</keyword>
<sequence length="712" mass="77016">MASSSAGPSPGATATASLKVSTSDLASSISSDPKDSFPNVFATARMVELMEIASARVLQPHLAPGELSVGVTVDVGHTAPTPVDAQVSAEATYRERDGKLFVFDVVAKDEGGEIGTALHKRAIVDPANSASVCLSRNPEALIRCPKLEPRAVPRFPRILTSEVPIHRDDFSAFPLRSNGRQTSPISKDPVALDYLGTMSLWKIAASITKIQIAYRPIEDFNIMAVAYRRTGTLILEAVNDALQAIKVVGTSSARHLRSSWLYVPAGIMSMLAVCFGMRIFFSTLGISFPPSVACMIIFFILLLCSEALLGTRPTNAVVGLIKVPGDWALKWINIFFAPAFIMLPTSPPIAISEVMKIIAVFLIGWVVMMTFAANLTQGLRWILHYFQRAPATRRDEDIEEPEEVPPVQDFRPNHVTGPTRMPMALIIPSTIRSISSISLGGLAGNIPQTVDAGENSHTAIASPMPSTDPLPLPRAQIWAISITRNLNFTIWSAVFIFIGVPVFYTKGYAMPVHLSLCVLAYLISMRVPPRYRQYLHPVIVSALVTVLGIWALAASRGDSLQTGLHQFKPGVDYLYLWGNPGTSSRPGAGDILSTALDASIVALSLPMYQYRRELRQHFLLIMIPNALMSVGSLFAYPSVCFAIGIGPQRSLAMASRSITLALALPATRNLGGDVNTVASVGVMSGILGVLMGQRLLTWLRIREGELQSANVC</sequence>
<dbReference type="InterPro" id="IPR029069">
    <property type="entry name" value="HotDog_dom_sf"/>
</dbReference>
<evidence type="ECO:0000256" key="3">
    <source>
        <dbReference type="ARBA" id="ARBA00022989"/>
    </source>
</evidence>
<keyword evidence="2 5" id="KW-0812">Transmembrane</keyword>
<dbReference type="PANTHER" id="PTHR30249">
    <property type="entry name" value="PUTATIVE SEROTONIN TRANSPORTER"/>
    <property type="match status" value="1"/>
</dbReference>
<feature type="transmembrane region" description="Helical" evidence="5">
    <location>
        <begin position="620"/>
        <end position="645"/>
    </location>
</feature>
<dbReference type="InterPro" id="IPR007300">
    <property type="entry name" value="CidB/LrgB"/>
</dbReference>
<feature type="transmembrane region" description="Helical" evidence="5">
    <location>
        <begin position="674"/>
        <end position="692"/>
    </location>
</feature>
<keyword evidence="4 5" id="KW-0472">Membrane</keyword>
<feature type="transmembrane region" description="Helical" evidence="5">
    <location>
        <begin position="534"/>
        <end position="553"/>
    </location>
</feature>
<keyword evidence="3 5" id="KW-1133">Transmembrane helix</keyword>
<dbReference type="InterPro" id="IPR054485">
    <property type="entry name" value="FlK-like_dom"/>
</dbReference>
<evidence type="ECO:0000313" key="8">
    <source>
        <dbReference type="Proteomes" id="UP000775872"/>
    </source>
</evidence>
<dbReference type="OrthoDB" id="2502820at2759"/>
<dbReference type="Pfam" id="PF22636">
    <property type="entry name" value="FlK"/>
    <property type="match status" value="1"/>
</dbReference>
<dbReference type="SUPFAM" id="SSF54637">
    <property type="entry name" value="Thioesterase/thiol ester dehydrase-isomerase"/>
    <property type="match status" value="1"/>
</dbReference>
<organism evidence="7 8">
    <name type="scientific">Clonostachys solani</name>
    <dbReference type="NCBI Taxonomy" id="160281"/>
    <lineage>
        <taxon>Eukaryota</taxon>
        <taxon>Fungi</taxon>
        <taxon>Dikarya</taxon>
        <taxon>Ascomycota</taxon>
        <taxon>Pezizomycotina</taxon>
        <taxon>Sordariomycetes</taxon>
        <taxon>Hypocreomycetidae</taxon>
        <taxon>Hypocreales</taxon>
        <taxon>Bionectriaceae</taxon>
        <taxon>Clonostachys</taxon>
    </lineage>
</organism>
<dbReference type="EMBL" id="CABFOC020000002">
    <property type="protein sequence ID" value="CAH0037956.1"/>
    <property type="molecule type" value="Genomic_DNA"/>
</dbReference>
<evidence type="ECO:0000313" key="7">
    <source>
        <dbReference type="EMBL" id="CAH0037956.1"/>
    </source>
</evidence>
<evidence type="ECO:0000256" key="4">
    <source>
        <dbReference type="ARBA" id="ARBA00023136"/>
    </source>
</evidence>
<comment type="subcellular location">
    <subcellularLocation>
        <location evidence="1">Membrane</location>
        <topology evidence="1">Multi-pass membrane protein</topology>
    </subcellularLocation>
</comment>